<accession>A0A0H3C9L9</accession>
<dbReference type="GeneID" id="7333337"/>
<gene>
    <name evidence="2" type="ordered locus">CCNA_02009</name>
</gene>
<evidence type="ECO:0000313" key="3">
    <source>
        <dbReference type="Proteomes" id="UP000001364"/>
    </source>
</evidence>
<keyword evidence="3" id="KW-1185">Reference proteome</keyword>
<proteinExistence type="predicted"/>
<dbReference type="EMBL" id="CP001340">
    <property type="protein sequence ID" value="ACL95474.1"/>
    <property type="molecule type" value="Genomic_DNA"/>
</dbReference>
<sequence>MGVERAICLQTLKAWANGLIVSASGGWACPNKRLAGRVFSGDRPCRSRSVASSPTMTDRPRGDPRGLSFARRAALLPPKARRHKVVVGVCNRRASGLGGRSVLPGLDQRSEPGRLYRVAKLSGEGLSQALLEFPEFPS</sequence>
<evidence type="ECO:0000313" key="2">
    <source>
        <dbReference type="EMBL" id="ACL95474.1"/>
    </source>
</evidence>
<reference evidence="2 3" key="1">
    <citation type="journal article" date="2010" name="J. Bacteriol.">
        <title>The genetic basis of laboratory adaptation in Caulobacter crescentus.</title>
        <authorList>
            <person name="Marks M.E."/>
            <person name="Castro-Rojas C.M."/>
            <person name="Teiling C."/>
            <person name="Du L."/>
            <person name="Kapatral V."/>
            <person name="Walunas T.L."/>
            <person name="Crosson S."/>
        </authorList>
    </citation>
    <scope>NUCLEOTIDE SEQUENCE [LARGE SCALE GENOMIC DNA]</scope>
    <source>
        <strain evidence="3">NA1000 / CB15N</strain>
    </source>
</reference>
<dbReference type="HOGENOM" id="CLU_1851520_0_0_5"/>
<dbReference type="KEGG" id="ccs:CCNA_02009"/>
<dbReference type="Proteomes" id="UP000001364">
    <property type="component" value="Chromosome"/>
</dbReference>
<dbReference type="AlphaFoldDB" id="A0A0H3C9L9"/>
<feature type="region of interest" description="Disordered" evidence="1">
    <location>
        <begin position="42"/>
        <end position="66"/>
    </location>
</feature>
<dbReference type="RefSeq" id="WP_012640366.1">
    <property type="nucleotide sequence ID" value="NC_011916.1"/>
</dbReference>
<name>A0A0H3C9L9_CAUVN</name>
<dbReference type="RefSeq" id="YP_002517382.1">
    <property type="nucleotide sequence ID" value="NC_011916.1"/>
</dbReference>
<organism evidence="2 3">
    <name type="scientific">Caulobacter vibrioides (strain NA1000 / CB15N)</name>
    <name type="common">Caulobacter crescentus</name>
    <dbReference type="NCBI Taxonomy" id="565050"/>
    <lineage>
        <taxon>Bacteria</taxon>
        <taxon>Pseudomonadati</taxon>
        <taxon>Pseudomonadota</taxon>
        <taxon>Alphaproteobacteria</taxon>
        <taxon>Caulobacterales</taxon>
        <taxon>Caulobacteraceae</taxon>
        <taxon>Caulobacter</taxon>
    </lineage>
</organism>
<protein>
    <submittedName>
        <fullName evidence="2">Uncharacterized protein</fullName>
    </submittedName>
</protein>
<evidence type="ECO:0000256" key="1">
    <source>
        <dbReference type="SAM" id="MobiDB-lite"/>
    </source>
</evidence>